<dbReference type="GO" id="GO:0005664">
    <property type="term" value="C:nuclear origin of replication recognition complex"/>
    <property type="evidence" value="ECO:0007669"/>
    <property type="project" value="TreeGrafter"/>
</dbReference>
<sequence length="637" mass="69585">MKRKSSPDALSDDIFAQRRRTRSSGPLLDTQPLFSASKTRTSPHKRLTAVESANARSATDAQETSSLKENEAEDSDDADELNLSPSRTRRGRSARRVVMDSVELTTPSKRRLTHPSHHDTISPTPALFKDCLVNHAPASVSLSGPSRKRTTESPRTPSNASAASAEAPKPTTTSLAIRLPRVLPPRLLPCLNAQKRAILAALQNPPDFNADEEGENNSLTNTIAAKQLFDLLTGTVIRGEGNSCLVLGPRGSGKTRLVEHTMTALPDNPIIIRLSGWTQLNDRLAMREIARQLTQQTGRAFLSDSDADELDADDSIDNPFIESNAPVPLPPPSHLPALISVLPTLSRPTIIVLDAFDLFALHTRQSLLYCLLDTVQSCRAGNGNKGVAIVGITTRVDTINLLEKRVKSRFSGRTLRTAPLPALDNWLNAAHKLLSSPIHSQHQGEWVPMWTASVDRFLTDPKVIKTFHETFALFKDTRMLNQLMANVVLELSSSSPFPRSSQVSVTAGRPSFHSLSGLPYPSICLLIAAMHAQTAGHDIVTFEMLHETFRDQVRSSTSAPVEVEGGGIGMVQCTRDILKCAFEMLVASKVFVATAAPSATIACEFVRYRCLVERGDIKKATEEMGQTNLKKWLSKAQ</sequence>
<evidence type="ECO:0000313" key="9">
    <source>
        <dbReference type="EMBL" id="KIM90833.1"/>
    </source>
</evidence>
<evidence type="ECO:0000313" key="10">
    <source>
        <dbReference type="Proteomes" id="UP000054166"/>
    </source>
</evidence>
<dbReference type="InterPro" id="IPR016527">
    <property type="entry name" value="ORC4"/>
</dbReference>
<dbReference type="Proteomes" id="UP000054166">
    <property type="component" value="Unassembled WGS sequence"/>
</dbReference>
<name>A0A0C3BWA4_PILCF</name>
<keyword evidence="10" id="KW-1185">Reference proteome</keyword>
<keyword evidence="5" id="KW-0539">Nucleus</keyword>
<gene>
    <name evidence="9" type="ORF">PILCRDRAFT_811320</name>
</gene>
<protein>
    <submittedName>
        <fullName evidence="9">Uncharacterized protein</fullName>
    </submittedName>
</protein>
<dbReference type="OrthoDB" id="343623at2759"/>
<keyword evidence="4" id="KW-0238">DNA-binding</keyword>
<reference evidence="9 10" key="1">
    <citation type="submission" date="2014-04" db="EMBL/GenBank/DDBJ databases">
        <authorList>
            <consortium name="DOE Joint Genome Institute"/>
            <person name="Kuo A."/>
            <person name="Tarkka M."/>
            <person name="Buscot F."/>
            <person name="Kohler A."/>
            <person name="Nagy L.G."/>
            <person name="Floudas D."/>
            <person name="Copeland A."/>
            <person name="Barry K.W."/>
            <person name="Cichocki N."/>
            <person name="Veneault-Fourrey C."/>
            <person name="LaButti K."/>
            <person name="Lindquist E.A."/>
            <person name="Lipzen A."/>
            <person name="Lundell T."/>
            <person name="Morin E."/>
            <person name="Murat C."/>
            <person name="Sun H."/>
            <person name="Tunlid A."/>
            <person name="Henrissat B."/>
            <person name="Grigoriev I.V."/>
            <person name="Hibbett D.S."/>
            <person name="Martin F."/>
            <person name="Nordberg H.P."/>
            <person name="Cantor M.N."/>
            <person name="Hua S.X."/>
        </authorList>
    </citation>
    <scope>NUCLEOTIDE SEQUENCE [LARGE SCALE GENOMIC DNA]</scope>
    <source>
        <strain evidence="9 10">F 1598</strain>
    </source>
</reference>
<evidence type="ECO:0000256" key="2">
    <source>
        <dbReference type="ARBA" id="ARBA00005334"/>
    </source>
</evidence>
<dbReference type="HOGENOM" id="CLU_007115_5_0_1"/>
<dbReference type="PANTHER" id="PTHR12087">
    <property type="entry name" value="ORIGIN RECOGNITION COMPLEX SUBUNIT 4"/>
    <property type="match status" value="1"/>
</dbReference>
<dbReference type="GO" id="GO:0003688">
    <property type="term" value="F:DNA replication origin binding"/>
    <property type="evidence" value="ECO:0007669"/>
    <property type="project" value="TreeGrafter"/>
</dbReference>
<dbReference type="Pfam" id="PF13191">
    <property type="entry name" value="AAA_16"/>
    <property type="match status" value="1"/>
</dbReference>
<evidence type="ECO:0000259" key="7">
    <source>
        <dbReference type="Pfam" id="PF13191"/>
    </source>
</evidence>
<feature type="compositionally biased region" description="Polar residues" evidence="6">
    <location>
        <begin position="54"/>
        <end position="67"/>
    </location>
</feature>
<reference evidence="10" key="2">
    <citation type="submission" date="2015-01" db="EMBL/GenBank/DDBJ databases">
        <title>Evolutionary Origins and Diversification of the Mycorrhizal Mutualists.</title>
        <authorList>
            <consortium name="DOE Joint Genome Institute"/>
            <consortium name="Mycorrhizal Genomics Consortium"/>
            <person name="Kohler A."/>
            <person name="Kuo A."/>
            <person name="Nagy L.G."/>
            <person name="Floudas D."/>
            <person name="Copeland A."/>
            <person name="Barry K.W."/>
            <person name="Cichocki N."/>
            <person name="Veneault-Fourrey C."/>
            <person name="LaButti K."/>
            <person name="Lindquist E.A."/>
            <person name="Lipzen A."/>
            <person name="Lundell T."/>
            <person name="Morin E."/>
            <person name="Murat C."/>
            <person name="Riley R."/>
            <person name="Ohm R."/>
            <person name="Sun H."/>
            <person name="Tunlid A."/>
            <person name="Henrissat B."/>
            <person name="Grigoriev I.V."/>
            <person name="Hibbett D.S."/>
            <person name="Martin F."/>
        </authorList>
    </citation>
    <scope>NUCLEOTIDE SEQUENCE [LARGE SCALE GENOMIC DNA]</scope>
    <source>
        <strain evidence="10">F 1598</strain>
    </source>
</reference>
<feature type="compositionally biased region" description="Acidic residues" evidence="6">
    <location>
        <begin position="71"/>
        <end position="80"/>
    </location>
</feature>
<feature type="region of interest" description="Disordered" evidence="6">
    <location>
        <begin position="1"/>
        <end position="123"/>
    </location>
</feature>
<dbReference type="InterPro" id="IPR032705">
    <property type="entry name" value="ORC4_C"/>
</dbReference>
<feature type="compositionally biased region" description="Low complexity" evidence="6">
    <location>
        <begin position="156"/>
        <end position="177"/>
    </location>
</feature>
<comment type="subcellular location">
    <subcellularLocation>
        <location evidence="1">Nucleus</location>
    </subcellularLocation>
</comment>
<dbReference type="InParanoid" id="A0A0C3BWA4"/>
<dbReference type="AlphaFoldDB" id="A0A0C3BWA4"/>
<keyword evidence="3" id="KW-0235">DNA replication</keyword>
<dbReference type="SUPFAM" id="SSF52540">
    <property type="entry name" value="P-loop containing nucleoside triphosphate hydrolases"/>
    <property type="match status" value="1"/>
</dbReference>
<dbReference type="Pfam" id="PF14629">
    <property type="entry name" value="ORC4_C"/>
    <property type="match status" value="1"/>
</dbReference>
<evidence type="ECO:0000256" key="6">
    <source>
        <dbReference type="SAM" id="MobiDB-lite"/>
    </source>
</evidence>
<dbReference type="InterPro" id="IPR041664">
    <property type="entry name" value="AAA_16"/>
</dbReference>
<dbReference type="PANTHER" id="PTHR12087:SF0">
    <property type="entry name" value="ORIGIN RECOGNITION COMPLEX SUBUNIT 4"/>
    <property type="match status" value="1"/>
</dbReference>
<evidence type="ECO:0000256" key="4">
    <source>
        <dbReference type="ARBA" id="ARBA00023125"/>
    </source>
</evidence>
<feature type="domain" description="Origin recognition complex subunit 4 C-terminal" evidence="8">
    <location>
        <begin position="430"/>
        <end position="620"/>
    </location>
</feature>
<evidence type="ECO:0000256" key="5">
    <source>
        <dbReference type="ARBA" id="ARBA00023242"/>
    </source>
</evidence>
<dbReference type="GO" id="GO:0006270">
    <property type="term" value="P:DNA replication initiation"/>
    <property type="evidence" value="ECO:0007669"/>
    <property type="project" value="TreeGrafter"/>
</dbReference>
<dbReference type="STRING" id="765440.A0A0C3BWA4"/>
<dbReference type="InterPro" id="IPR027417">
    <property type="entry name" value="P-loop_NTPase"/>
</dbReference>
<dbReference type="FunCoup" id="A0A0C3BWA4">
    <property type="interactions" value="80"/>
</dbReference>
<proteinExistence type="inferred from homology"/>
<dbReference type="Gene3D" id="3.40.50.300">
    <property type="entry name" value="P-loop containing nucleotide triphosphate hydrolases"/>
    <property type="match status" value="1"/>
</dbReference>
<evidence type="ECO:0000256" key="3">
    <source>
        <dbReference type="ARBA" id="ARBA00022705"/>
    </source>
</evidence>
<feature type="region of interest" description="Disordered" evidence="6">
    <location>
        <begin position="138"/>
        <end position="177"/>
    </location>
</feature>
<feature type="domain" description="Orc1-like AAA ATPase" evidence="7">
    <location>
        <begin position="227"/>
        <end position="377"/>
    </location>
</feature>
<comment type="similarity">
    <text evidence="2">Belongs to the ORC4 family.</text>
</comment>
<dbReference type="EMBL" id="KN832972">
    <property type="protein sequence ID" value="KIM90833.1"/>
    <property type="molecule type" value="Genomic_DNA"/>
</dbReference>
<evidence type="ECO:0000259" key="8">
    <source>
        <dbReference type="Pfam" id="PF14629"/>
    </source>
</evidence>
<organism evidence="9 10">
    <name type="scientific">Piloderma croceum (strain F 1598)</name>
    <dbReference type="NCBI Taxonomy" id="765440"/>
    <lineage>
        <taxon>Eukaryota</taxon>
        <taxon>Fungi</taxon>
        <taxon>Dikarya</taxon>
        <taxon>Basidiomycota</taxon>
        <taxon>Agaricomycotina</taxon>
        <taxon>Agaricomycetes</taxon>
        <taxon>Agaricomycetidae</taxon>
        <taxon>Atheliales</taxon>
        <taxon>Atheliaceae</taxon>
        <taxon>Piloderma</taxon>
    </lineage>
</organism>
<accession>A0A0C3BWA4</accession>
<evidence type="ECO:0000256" key="1">
    <source>
        <dbReference type="ARBA" id="ARBA00004123"/>
    </source>
</evidence>